<dbReference type="Pfam" id="PF00126">
    <property type="entry name" value="HTH_1"/>
    <property type="match status" value="1"/>
</dbReference>
<evidence type="ECO:0000259" key="5">
    <source>
        <dbReference type="PROSITE" id="PS50931"/>
    </source>
</evidence>
<dbReference type="GO" id="GO:0003700">
    <property type="term" value="F:DNA-binding transcription factor activity"/>
    <property type="evidence" value="ECO:0007669"/>
    <property type="project" value="InterPro"/>
</dbReference>
<dbReference type="PANTHER" id="PTHR30126:SF40">
    <property type="entry name" value="HTH-TYPE TRANSCRIPTIONAL REGULATOR GLTR"/>
    <property type="match status" value="1"/>
</dbReference>
<dbReference type="RefSeq" id="WP_142895949.1">
    <property type="nucleotide sequence ID" value="NZ_ML660053.1"/>
</dbReference>
<dbReference type="InterPro" id="IPR005119">
    <property type="entry name" value="LysR_subst-bd"/>
</dbReference>
<dbReference type="PROSITE" id="PS50931">
    <property type="entry name" value="HTH_LYSR"/>
    <property type="match status" value="1"/>
</dbReference>
<dbReference type="InterPro" id="IPR036388">
    <property type="entry name" value="WH-like_DNA-bd_sf"/>
</dbReference>
<feature type="domain" description="HTH lysR-type" evidence="5">
    <location>
        <begin position="1"/>
        <end position="58"/>
    </location>
</feature>
<keyword evidence="2" id="KW-0805">Transcription regulation</keyword>
<dbReference type="OrthoDB" id="8479357at2"/>
<dbReference type="Proteomes" id="UP000315252">
    <property type="component" value="Unassembled WGS sequence"/>
</dbReference>
<dbReference type="Gene3D" id="1.10.10.10">
    <property type="entry name" value="Winged helix-like DNA-binding domain superfamily/Winged helix DNA-binding domain"/>
    <property type="match status" value="1"/>
</dbReference>
<organism evidence="6 7">
    <name type="scientific">Denitrobaculum tricleocarpae</name>
    <dbReference type="NCBI Taxonomy" id="2591009"/>
    <lineage>
        <taxon>Bacteria</taxon>
        <taxon>Pseudomonadati</taxon>
        <taxon>Pseudomonadota</taxon>
        <taxon>Alphaproteobacteria</taxon>
        <taxon>Rhodospirillales</taxon>
        <taxon>Rhodospirillaceae</taxon>
        <taxon>Denitrobaculum</taxon>
    </lineage>
</organism>
<proteinExistence type="inferred from homology"/>
<evidence type="ECO:0000313" key="6">
    <source>
        <dbReference type="EMBL" id="TQV82318.1"/>
    </source>
</evidence>
<name>A0A545TYK6_9PROT</name>
<dbReference type="PRINTS" id="PR00039">
    <property type="entry name" value="HTHLYSR"/>
</dbReference>
<dbReference type="SUPFAM" id="SSF46785">
    <property type="entry name" value="Winged helix' DNA-binding domain"/>
    <property type="match status" value="1"/>
</dbReference>
<dbReference type="Gene3D" id="3.40.190.10">
    <property type="entry name" value="Periplasmic binding protein-like II"/>
    <property type="match status" value="2"/>
</dbReference>
<dbReference type="SUPFAM" id="SSF53850">
    <property type="entry name" value="Periplasmic binding protein-like II"/>
    <property type="match status" value="1"/>
</dbReference>
<evidence type="ECO:0000256" key="3">
    <source>
        <dbReference type="ARBA" id="ARBA00023125"/>
    </source>
</evidence>
<keyword evidence="3" id="KW-0238">DNA-binding</keyword>
<reference evidence="6 7" key="1">
    <citation type="submission" date="2019-06" db="EMBL/GenBank/DDBJ databases">
        <title>Whole genome sequence for Rhodospirillaceae sp. R148.</title>
        <authorList>
            <person name="Wang G."/>
        </authorList>
    </citation>
    <scope>NUCLEOTIDE SEQUENCE [LARGE SCALE GENOMIC DNA]</scope>
    <source>
        <strain evidence="6 7">R148</strain>
    </source>
</reference>
<dbReference type="Pfam" id="PF03466">
    <property type="entry name" value="LysR_substrate"/>
    <property type="match status" value="1"/>
</dbReference>
<dbReference type="AlphaFoldDB" id="A0A545TYK6"/>
<dbReference type="CDD" id="cd08442">
    <property type="entry name" value="PBP2_YofA_SoxR_like"/>
    <property type="match status" value="1"/>
</dbReference>
<dbReference type="InterPro" id="IPR000847">
    <property type="entry name" value="LysR_HTH_N"/>
</dbReference>
<accession>A0A545TYK6</accession>
<evidence type="ECO:0000256" key="1">
    <source>
        <dbReference type="ARBA" id="ARBA00009437"/>
    </source>
</evidence>
<dbReference type="PANTHER" id="PTHR30126">
    <property type="entry name" value="HTH-TYPE TRANSCRIPTIONAL REGULATOR"/>
    <property type="match status" value="1"/>
</dbReference>
<evidence type="ECO:0000256" key="2">
    <source>
        <dbReference type="ARBA" id="ARBA00023015"/>
    </source>
</evidence>
<comment type="similarity">
    <text evidence="1">Belongs to the LysR transcriptional regulatory family.</text>
</comment>
<keyword evidence="4" id="KW-0804">Transcription</keyword>
<dbReference type="GO" id="GO:0000976">
    <property type="term" value="F:transcription cis-regulatory region binding"/>
    <property type="evidence" value="ECO:0007669"/>
    <property type="project" value="TreeGrafter"/>
</dbReference>
<dbReference type="InterPro" id="IPR036390">
    <property type="entry name" value="WH_DNA-bd_sf"/>
</dbReference>
<comment type="caution">
    <text evidence="6">The sequence shown here is derived from an EMBL/GenBank/DDBJ whole genome shotgun (WGS) entry which is preliminary data.</text>
</comment>
<gene>
    <name evidence="6" type="ORF">FKG95_08880</name>
</gene>
<evidence type="ECO:0000313" key="7">
    <source>
        <dbReference type="Proteomes" id="UP000315252"/>
    </source>
</evidence>
<keyword evidence="7" id="KW-1185">Reference proteome</keyword>
<protein>
    <submittedName>
        <fullName evidence="6">LysR family transcriptional regulator</fullName>
    </submittedName>
</protein>
<evidence type="ECO:0000256" key="4">
    <source>
        <dbReference type="ARBA" id="ARBA00023163"/>
    </source>
</evidence>
<sequence>MDIRNLKFFSAIADTGGVSSAARHLNTVQSNVTARLKDLERELGVELFYRTGKGMVLTSAGEILRSYAWRLERLGEEARQAMRDFAGEGGLIRIGAMETTAAIRLPPILKSLQQEQPKLEVRVTAGPTETLLYELLAYRLDGAFVAGEQTHKELVGEKVFAERLVLVRPAAREVSQRSDAPEQLIVFRRGCSYRARSEEWLRDQGQLPFRVMEFGTLDGILGCVAAGLGVTLLPEIVIAASRFAGDLEVEALPKRLADLPTYFVRRKDTAPKHSLDAFLAAVRKTKTSPVPKRAVS</sequence>
<dbReference type="EMBL" id="VHSH01000002">
    <property type="protein sequence ID" value="TQV82318.1"/>
    <property type="molecule type" value="Genomic_DNA"/>
</dbReference>